<name>A0ABR8NPK3_9MICO</name>
<feature type="region of interest" description="Disordered" evidence="1">
    <location>
        <begin position="100"/>
        <end position="128"/>
    </location>
</feature>
<dbReference type="EMBL" id="JACXZS010000008">
    <property type="protein sequence ID" value="MBD3942585.1"/>
    <property type="molecule type" value="Genomic_DNA"/>
</dbReference>
<dbReference type="RefSeq" id="WP_191172203.1">
    <property type="nucleotide sequence ID" value="NZ_JACXZS010000008.1"/>
</dbReference>
<proteinExistence type="predicted"/>
<gene>
    <name evidence="2" type="ORF">IF188_12840</name>
</gene>
<sequence>MDLFAIGHHVSSRDALQMRGMSRASVRVAVSTKRLVRVHHGWYVDAATWRAWYPEQRHAAVAIAVARAQRSGDVLLSHTCAVVLHGLPLYRYTPARAHVTGPGSAGATRARSHPSKSGDGIRAVKGPPVRHAGEIKEHRHVIAGLAVTDLARTVADVIGRLPLPTAVAIADAALRQVALPEGSRDYDAEAAERLRQRILECAALRSGARGSVQARWVAQFADGRAASPGESVSRLYFHQLGFGAPELQARVDHDAGYYEIDFGFEDLGVWGEFDGHRKYLDGDMLDGMSTADALLAEKRREDDIRGRTGRRVIRWESEDIASLETFRKKLASFGICPPGGPGVATPTFRGPKL</sequence>
<evidence type="ECO:0000313" key="2">
    <source>
        <dbReference type="EMBL" id="MBD3942585.1"/>
    </source>
</evidence>
<dbReference type="Proteomes" id="UP000598426">
    <property type="component" value="Unassembled WGS sequence"/>
</dbReference>
<reference evidence="2 3" key="1">
    <citation type="submission" date="2020-09" db="EMBL/GenBank/DDBJ databases">
        <title>Isolation and identification of active actinomycetes.</title>
        <authorList>
            <person name="Li X."/>
        </authorList>
    </citation>
    <scope>NUCLEOTIDE SEQUENCE [LARGE SCALE GENOMIC DNA]</scope>
    <source>
        <strain evidence="2 3">NEAU-LLC</strain>
    </source>
</reference>
<evidence type="ECO:0000256" key="1">
    <source>
        <dbReference type="SAM" id="MobiDB-lite"/>
    </source>
</evidence>
<protein>
    <recommendedName>
        <fullName evidence="4">Transcriptional regulator, AbiEi antitoxin, Type IV TA system</fullName>
    </recommendedName>
</protein>
<comment type="caution">
    <text evidence="2">The sequence shown here is derived from an EMBL/GenBank/DDBJ whole genome shotgun (WGS) entry which is preliminary data.</text>
</comment>
<keyword evidence="3" id="KW-1185">Reference proteome</keyword>
<evidence type="ECO:0000313" key="3">
    <source>
        <dbReference type="Proteomes" id="UP000598426"/>
    </source>
</evidence>
<evidence type="ECO:0008006" key="4">
    <source>
        <dbReference type="Google" id="ProtNLM"/>
    </source>
</evidence>
<organism evidence="2 3">
    <name type="scientific">Microbacterium helvum</name>
    <dbReference type="NCBI Taxonomy" id="2773713"/>
    <lineage>
        <taxon>Bacteria</taxon>
        <taxon>Bacillati</taxon>
        <taxon>Actinomycetota</taxon>
        <taxon>Actinomycetes</taxon>
        <taxon>Micrococcales</taxon>
        <taxon>Microbacteriaceae</taxon>
        <taxon>Microbacterium</taxon>
    </lineage>
</organism>
<accession>A0ABR8NPK3</accession>